<evidence type="ECO:0000313" key="1">
    <source>
        <dbReference type="EMBL" id="KKM82325.1"/>
    </source>
</evidence>
<dbReference type="EMBL" id="LAZR01007880">
    <property type="protein sequence ID" value="KKM82325.1"/>
    <property type="molecule type" value="Genomic_DNA"/>
</dbReference>
<sequence length="194" mass="22929">MIKALLEVVSSNYLIKQGFPAIVQDDQIVMRSIYGLNVFLLSWIEEEGDNEFLMFEISKFLENFRDYIDYSKLILKFIHDKGPIPEKDEAWELNIPIDEMKYITKIMIKRQSENIIIEGLKKQIKIAYLSRNFSLMGEIFKTISGIYTNNLNEMRKNRGKETGFLKWENNQLLNLHSQILNLRSRLRSISLKEE</sequence>
<reference evidence="1" key="1">
    <citation type="journal article" date="2015" name="Nature">
        <title>Complex archaea that bridge the gap between prokaryotes and eukaryotes.</title>
        <authorList>
            <person name="Spang A."/>
            <person name="Saw J.H."/>
            <person name="Jorgensen S.L."/>
            <person name="Zaremba-Niedzwiedzka K."/>
            <person name="Martijn J."/>
            <person name="Lind A.E."/>
            <person name="van Eijk R."/>
            <person name="Schleper C."/>
            <person name="Guy L."/>
            <person name="Ettema T.J."/>
        </authorList>
    </citation>
    <scope>NUCLEOTIDE SEQUENCE</scope>
</reference>
<protein>
    <submittedName>
        <fullName evidence="1">Uncharacterized protein</fullName>
    </submittedName>
</protein>
<proteinExistence type="predicted"/>
<name>A0A0F9N0E6_9ZZZZ</name>
<accession>A0A0F9N0E6</accession>
<organism evidence="1">
    <name type="scientific">marine sediment metagenome</name>
    <dbReference type="NCBI Taxonomy" id="412755"/>
    <lineage>
        <taxon>unclassified sequences</taxon>
        <taxon>metagenomes</taxon>
        <taxon>ecological metagenomes</taxon>
    </lineage>
</organism>
<dbReference type="AlphaFoldDB" id="A0A0F9N0E6"/>
<comment type="caution">
    <text evidence="1">The sequence shown here is derived from an EMBL/GenBank/DDBJ whole genome shotgun (WGS) entry which is preliminary data.</text>
</comment>
<gene>
    <name evidence="1" type="ORF">LCGC14_1320740</name>
</gene>